<keyword evidence="4" id="KW-0620">Polyamine biosynthesis</keyword>
<dbReference type="GO" id="GO:0008295">
    <property type="term" value="P:spermidine biosynthetic process"/>
    <property type="evidence" value="ECO:0007669"/>
    <property type="project" value="UniProtKB-KW"/>
</dbReference>
<protein>
    <recommendedName>
        <fullName evidence="7">Adenosylmethionine decarboxylase</fullName>
    </recommendedName>
</protein>
<evidence type="ECO:0000256" key="4">
    <source>
        <dbReference type="ARBA" id="ARBA00023115"/>
    </source>
</evidence>
<dbReference type="SUPFAM" id="SSF56276">
    <property type="entry name" value="S-adenosylmethionine decarboxylase"/>
    <property type="match status" value="1"/>
</dbReference>
<dbReference type="Pfam" id="PF01536">
    <property type="entry name" value="SAM_decarbox"/>
    <property type="match status" value="1"/>
</dbReference>
<dbReference type="AlphaFoldDB" id="A0AAV8TD77"/>
<reference evidence="5 6" key="1">
    <citation type="submission" date="2021-09" db="EMBL/GenBank/DDBJ databases">
        <title>Genomic insights and catalytic innovation underlie evolution of tropane alkaloids biosynthesis.</title>
        <authorList>
            <person name="Wang Y.-J."/>
            <person name="Tian T."/>
            <person name="Huang J.-P."/>
            <person name="Huang S.-X."/>
        </authorList>
    </citation>
    <scope>NUCLEOTIDE SEQUENCE [LARGE SCALE GENOMIC DNA]</scope>
    <source>
        <strain evidence="5">KIB-2018</strain>
        <tissue evidence="5">Leaf</tissue>
    </source>
</reference>
<dbReference type="PANTHER" id="PTHR11570:SF0">
    <property type="entry name" value="S-ADENOSYLMETHIONINE DECARBOXYLASE PROENZYME"/>
    <property type="match status" value="1"/>
</dbReference>
<dbReference type="PANTHER" id="PTHR11570">
    <property type="entry name" value="S-ADENOSYLMETHIONINE DECARBOXYLASE"/>
    <property type="match status" value="1"/>
</dbReference>
<comment type="pathway">
    <text evidence="1">Amine and polyamine biosynthesis; S-adenosylmethioninamine biosynthesis; S-adenosylmethioninamine from S-adenosyl-L-methionine: step 1/1.</text>
</comment>
<dbReference type="EMBL" id="JAIWQS010000005">
    <property type="protein sequence ID" value="KAJ8764623.1"/>
    <property type="molecule type" value="Genomic_DNA"/>
</dbReference>
<keyword evidence="3" id="KW-0745">Spermidine biosynthesis</keyword>
<sequence length="205" mass="23578">MMIDTTPPPSPIDFEGFEKHLKITFYKLPFSNPTNFDSYVLFESSLFIYPLKIILKTCGTTKLLRSIVPLLKLADSLSLYIINVKYSRDRFIFPNYQLAPHQNFAEEVAILNKFFGILNATAYVLNNPNVTPHSRKTRTRHRRLKMGNDQIDVVTLKMCMPSLDRQKFQPMYLMNGIEGASLSTMHLTLEEGFSYASYDGVQLHV</sequence>
<keyword evidence="6" id="KW-1185">Reference proteome</keyword>
<evidence type="ECO:0008006" key="7">
    <source>
        <dbReference type="Google" id="ProtNLM"/>
    </source>
</evidence>
<accession>A0AAV8TD77</accession>
<dbReference type="GO" id="GO:0005829">
    <property type="term" value="C:cytosol"/>
    <property type="evidence" value="ECO:0007669"/>
    <property type="project" value="TreeGrafter"/>
</dbReference>
<evidence type="ECO:0000256" key="1">
    <source>
        <dbReference type="ARBA" id="ARBA00004911"/>
    </source>
</evidence>
<proteinExistence type="inferred from homology"/>
<gene>
    <name evidence="5" type="ORF">K2173_006705</name>
</gene>
<evidence type="ECO:0000313" key="5">
    <source>
        <dbReference type="EMBL" id="KAJ8764623.1"/>
    </source>
</evidence>
<dbReference type="GO" id="GO:0004014">
    <property type="term" value="F:adenosylmethionine decarboxylase activity"/>
    <property type="evidence" value="ECO:0007669"/>
    <property type="project" value="InterPro"/>
</dbReference>
<name>A0AAV8TD77_9ROSI</name>
<evidence type="ECO:0000256" key="2">
    <source>
        <dbReference type="ARBA" id="ARBA00008466"/>
    </source>
</evidence>
<comment type="caution">
    <text evidence="5">The sequence shown here is derived from an EMBL/GenBank/DDBJ whole genome shotgun (WGS) entry which is preliminary data.</text>
</comment>
<dbReference type="InterPro" id="IPR048283">
    <property type="entry name" value="AdoMetDC-like"/>
</dbReference>
<dbReference type="GO" id="GO:0006597">
    <property type="term" value="P:spermine biosynthetic process"/>
    <property type="evidence" value="ECO:0007669"/>
    <property type="project" value="TreeGrafter"/>
</dbReference>
<organism evidence="5 6">
    <name type="scientific">Erythroxylum novogranatense</name>
    <dbReference type="NCBI Taxonomy" id="1862640"/>
    <lineage>
        <taxon>Eukaryota</taxon>
        <taxon>Viridiplantae</taxon>
        <taxon>Streptophyta</taxon>
        <taxon>Embryophyta</taxon>
        <taxon>Tracheophyta</taxon>
        <taxon>Spermatophyta</taxon>
        <taxon>Magnoliopsida</taxon>
        <taxon>eudicotyledons</taxon>
        <taxon>Gunneridae</taxon>
        <taxon>Pentapetalae</taxon>
        <taxon>rosids</taxon>
        <taxon>fabids</taxon>
        <taxon>Malpighiales</taxon>
        <taxon>Erythroxylaceae</taxon>
        <taxon>Erythroxylum</taxon>
    </lineage>
</organism>
<comment type="similarity">
    <text evidence="2">Belongs to the eukaryotic AdoMetDC family.</text>
</comment>
<evidence type="ECO:0000313" key="6">
    <source>
        <dbReference type="Proteomes" id="UP001159364"/>
    </source>
</evidence>
<evidence type="ECO:0000256" key="3">
    <source>
        <dbReference type="ARBA" id="ARBA00023066"/>
    </source>
</evidence>
<dbReference type="Proteomes" id="UP001159364">
    <property type="component" value="Linkage Group LG05"/>
</dbReference>
<dbReference type="Gene3D" id="3.60.90.10">
    <property type="entry name" value="S-adenosylmethionine decarboxylase"/>
    <property type="match status" value="2"/>
</dbReference>
<dbReference type="InterPro" id="IPR016067">
    <property type="entry name" value="S-AdoMet_deCO2ase_core"/>
</dbReference>